<evidence type="ECO:0000256" key="2">
    <source>
        <dbReference type="PROSITE-ProRule" id="PRU00023"/>
    </source>
</evidence>
<dbReference type="InterPro" id="IPR036770">
    <property type="entry name" value="Ankyrin_rpt-contain_sf"/>
</dbReference>
<evidence type="ECO:0000259" key="4">
    <source>
        <dbReference type="Pfam" id="PF17100"/>
    </source>
</evidence>
<dbReference type="Pfam" id="PF12796">
    <property type="entry name" value="Ank_2"/>
    <property type="match status" value="2"/>
</dbReference>
<keyword evidence="1" id="KW-0677">Repeat</keyword>
<feature type="repeat" description="ANK" evidence="2">
    <location>
        <begin position="977"/>
        <end position="1019"/>
    </location>
</feature>
<dbReference type="SMART" id="SM00248">
    <property type="entry name" value="ANK"/>
    <property type="match status" value="4"/>
</dbReference>
<keyword evidence="2" id="KW-0040">ANK repeat</keyword>
<feature type="region of interest" description="Disordered" evidence="3">
    <location>
        <begin position="1"/>
        <end position="24"/>
    </location>
</feature>
<dbReference type="PANTHER" id="PTHR10039:SF17">
    <property type="entry name" value="FUNGAL STAND N-TERMINAL GOODBYE DOMAIN-CONTAINING PROTEIN-RELATED"/>
    <property type="match status" value="1"/>
</dbReference>
<gene>
    <name evidence="7" type="ORF">G7Y89_g13267</name>
</gene>
<feature type="compositionally biased region" description="Polar residues" evidence="3">
    <location>
        <begin position="1"/>
        <end position="18"/>
    </location>
</feature>
<feature type="domain" description="NWD NACHT-NTPase N-terminal" evidence="4">
    <location>
        <begin position="25"/>
        <end position="238"/>
    </location>
</feature>
<dbReference type="EMBL" id="JAAMPI010001522">
    <property type="protein sequence ID" value="KAF4624900.1"/>
    <property type="molecule type" value="Genomic_DNA"/>
</dbReference>
<dbReference type="PROSITE" id="PS50297">
    <property type="entry name" value="ANK_REP_REGION"/>
    <property type="match status" value="3"/>
</dbReference>
<evidence type="ECO:0000256" key="1">
    <source>
        <dbReference type="ARBA" id="ARBA00022737"/>
    </source>
</evidence>
<comment type="caution">
    <text evidence="7">The sequence shown here is derived from an EMBL/GenBank/DDBJ whole genome shotgun (WGS) entry which is preliminary data.</text>
</comment>
<proteinExistence type="predicted"/>
<dbReference type="PRINTS" id="PR01415">
    <property type="entry name" value="ANKYRIN"/>
</dbReference>
<reference evidence="7 8" key="1">
    <citation type="submission" date="2020-03" db="EMBL/GenBank/DDBJ databases">
        <title>Draft Genome Sequence of Cudoniella acicularis.</title>
        <authorList>
            <person name="Buettner E."/>
            <person name="Kellner H."/>
        </authorList>
    </citation>
    <scope>NUCLEOTIDE SEQUENCE [LARGE SCALE GENOMIC DNA]</scope>
    <source>
        <strain evidence="7 8">DSM 108380</strain>
    </source>
</reference>
<dbReference type="InterPro" id="IPR031359">
    <property type="entry name" value="NACHT_N"/>
</dbReference>
<evidence type="ECO:0000256" key="3">
    <source>
        <dbReference type="SAM" id="MobiDB-lite"/>
    </source>
</evidence>
<organism evidence="7 8">
    <name type="scientific">Cudoniella acicularis</name>
    <dbReference type="NCBI Taxonomy" id="354080"/>
    <lineage>
        <taxon>Eukaryota</taxon>
        <taxon>Fungi</taxon>
        <taxon>Dikarya</taxon>
        <taxon>Ascomycota</taxon>
        <taxon>Pezizomycotina</taxon>
        <taxon>Leotiomycetes</taxon>
        <taxon>Helotiales</taxon>
        <taxon>Tricladiaceae</taxon>
        <taxon>Cudoniella</taxon>
    </lineage>
</organism>
<keyword evidence="8" id="KW-1185">Reference proteome</keyword>
<dbReference type="InterPro" id="IPR056884">
    <property type="entry name" value="NPHP3-like_N"/>
</dbReference>
<dbReference type="Pfam" id="PF17100">
    <property type="entry name" value="NACHT_N"/>
    <property type="match status" value="1"/>
</dbReference>
<dbReference type="SUPFAM" id="SSF48403">
    <property type="entry name" value="Ankyrin repeat"/>
    <property type="match status" value="1"/>
</dbReference>
<evidence type="ECO:0000313" key="7">
    <source>
        <dbReference type="EMBL" id="KAF4624900.1"/>
    </source>
</evidence>
<protein>
    <recommendedName>
        <fullName evidence="9">NWD NACHT-NTPase N-terminal domain-containing protein</fullName>
    </recommendedName>
</protein>
<sequence>MSNTSSSQNLPQRQQQGPSAASAASLWDRAYESFAKRNKDLDSAFREILSTESASPAGILTSKNYADKEKELSALVQGQVKRMESGEWKIRLGRKTIKIRKQVEGIIKVLSAVKDFGTQAAALDPVHAGLPVAGLYLILSFVTNDKDNRDALFDGLESTSNIVRRYSAIEKVYVGSTEGETQDALQEFILNVYGRIFEFEARALCQCHHNVAFQTFKNMFGRNSWKDDLQKIADADTMCTKLLPTLDAESQSNHSKQLSDILSAQTDQIQKSFKESNNLNRSILDVLQGQRDRQVEEDKRKFLTVLRTDFESSKNKNPKRSPGTCEWFLQHPEYQKWLKQASTPCLWLTAEPGCGKSVLSRYLVDDFTEITAGNATVCYFFFKAGTQPQQNAEKEEPNNAHYALCALLYQLFDQNEHLLEEYGVPAYRKGGNLANLFEPLWNLLVRACRDPEAGQIICILDALDECAASHKQILATRFSEFCADNPTNVNFRILITSRPERDLQAAFNLGPKSKATFVRLTGESEKEMEAITKEVNSVIDEEIERFKEAREQSGIDDGVHEILREEIDKLDNRSYLWVSLVFPQLHENADCEESELLEIIKTLPTTLEGTYKQILSRSTNVAHARKLLSIVLAATRPLTLTELKIAFSVDRDDNHNKIDKILRVSSSESKATAAEQAFCGSIRRYCGSFIRITESKVYLIHQTAQEFLLESQNLNGTNLAAWKHSFKSADNHLVLARSCIWYLMLSQFGEHGHGLSDDASDFSLGKERTAGRFISQHPFAEYATTRWFTHFNTAGASESDDISTDATTLISTSTGNFETWRTIYTLGCSLGSTNKYIPKTYMGLLVAAYLDLVQVIHILLLHGENIRQVDDADENTALHIAASFNLLRVAKVLIEFDAPINVQNSWGYTPLHQAVYQNSKEMVDFLLSHKADTQIPNVWGITALHLATRNGFVDVARALIKAGANVNALGSSIWSPLHWSPLHWAAKYSQYQDMERLACYKSTIEILIQNGADSTLVNEDGKTAMQLVNEDQFVYLFGDLGLSR</sequence>
<dbReference type="Gene3D" id="3.40.50.300">
    <property type="entry name" value="P-loop containing nucleotide triphosphate hydrolases"/>
    <property type="match status" value="1"/>
</dbReference>
<feature type="repeat" description="ANK" evidence="2">
    <location>
        <begin position="939"/>
        <end position="971"/>
    </location>
</feature>
<dbReference type="Gene3D" id="1.25.40.20">
    <property type="entry name" value="Ankyrin repeat-containing domain"/>
    <property type="match status" value="1"/>
</dbReference>
<accession>A0A8H4VYE8</accession>
<dbReference type="SUPFAM" id="SSF52540">
    <property type="entry name" value="P-loop containing nucleoside triphosphate hydrolases"/>
    <property type="match status" value="1"/>
</dbReference>
<feature type="repeat" description="ANK" evidence="2">
    <location>
        <begin position="873"/>
        <end position="905"/>
    </location>
</feature>
<dbReference type="AlphaFoldDB" id="A0A8H4VYE8"/>
<feature type="domain" description="GPI inositol-deacylase winged helix" evidence="5">
    <location>
        <begin position="620"/>
        <end position="711"/>
    </location>
</feature>
<dbReference type="Pfam" id="PF24883">
    <property type="entry name" value="NPHP3_N"/>
    <property type="match status" value="1"/>
</dbReference>
<dbReference type="PROSITE" id="PS50088">
    <property type="entry name" value="ANK_REPEAT"/>
    <property type="match status" value="4"/>
</dbReference>
<evidence type="ECO:0000259" key="6">
    <source>
        <dbReference type="Pfam" id="PF24883"/>
    </source>
</evidence>
<dbReference type="OrthoDB" id="163438at2759"/>
<feature type="domain" description="Nephrocystin 3-like N-terminal" evidence="6">
    <location>
        <begin position="323"/>
        <end position="498"/>
    </location>
</feature>
<evidence type="ECO:0000259" key="5">
    <source>
        <dbReference type="Pfam" id="PF22939"/>
    </source>
</evidence>
<dbReference type="Proteomes" id="UP000566819">
    <property type="component" value="Unassembled WGS sequence"/>
</dbReference>
<evidence type="ECO:0000313" key="8">
    <source>
        <dbReference type="Proteomes" id="UP000566819"/>
    </source>
</evidence>
<dbReference type="InterPro" id="IPR002110">
    <property type="entry name" value="Ankyrin_rpt"/>
</dbReference>
<dbReference type="InterPro" id="IPR054471">
    <property type="entry name" value="GPIID_WHD"/>
</dbReference>
<dbReference type="InterPro" id="IPR027417">
    <property type="entry name" value="P-loop_NTPase"/>
</dbReference>
<dbReference type="Pfam" id="PF22939">
    <property type="entry name" value="WHD_GPIID"/>
    <property type="match status" value="1"/>
</dbReference>
<feature type="repeat" description="ANK" evidence="2">
    <location>
        <begin position="906"/>
        <end position="938"/>
    </location>
</feature>
<dbReference type="PANTHER" id="PTHR10039">
    <property type="entry name" value="AMELOGENIN"/>
    <property type="match status" value="1"/>
</dbReference>
<name>A0A8H4VYE8_9HELO</name>
<evidence type="ECO:0008006" key="9">
    <source>
        <dbReference type="Google" id="ProtNLM"/>
    </source>
</evidence>